<dbReference type="GO" id="GO:0042101">
    <property type="term" value="C:T cell receptor complex"/>
    <property type="evidence" value="ECO:0007669"/>
    <property type="project" value="UniProtKB-KW"/>
</dbReference>
<dbReference type="InterPro" id="IPR013783">
    <property type="entry name" value="Ig-like_fold"/>
</dbReference>
<gene>
    <name evidence="9" type="ORF">XELAEV_18010276mg</name>
</gene>
<dbReference type="InterPro" id="IPR007110">
    <property type="entry name" value="Ig-like_dom"/>
</dbReference>
<evidence type="ECO:0000313" key="10">
    <source>
        <dbReference type="Proteomes" id="UP000694892"/>
    </source>
</evidence>
<organism evidence="9 10">
    <name type="scientific">Xenopus laevis</name>
    <name type="common">African clawed frog</name>
    <dbReference type="NCBI Taxonomy" id="8355"/>
    <lineage>
        <taxon>Eukaryota</taxon>
        <taxon>Metazoa</taxon>
        <taxon>Chordata</taxon>
        <taxon>Craniata</taxon>
        <taxon>Vertebrata</taxon>
        <taxon>Euteleostomi</taxon>
        <taxon>Amphibia</taxon>
        <taxon>Batrachia</taxon>
        <taxon>Anura</taxon>
        <taxon>Pipoidea</taxon>
        <taxon>Pipidae</taxon>
        <taxon>Xenopodinae</taxon>
        <taxon>Xenopus</taxon>
        <taxon>Xenopus</taxon>
    </lineage>
</organism>
<name>A0A974DU85_XENLA</name>
<dbReference type="InterPro" id="IPR036179">
    <property type="entry name" value="Ig-like_dom_sf"/>
</dbReference>
<dbReference type="InterPro" id="IPR051006">
    <property type="entry name" value="TCR_variable_domain"/>
</dbReference>
<feature type="chain" id="PRO_5038020836" description="Ig-like domain-containing protein" evidence="7">
    <location>
        <begin position="21"/>
        <end position="130"/>
    </location>
</feature>
<keyword evidence="3" id="KW-1064">Adaptive immunity</keyword>
<dbReference type="SMART" id="SM00409">
    <property type="entry name" value="IG"/>
    <property type="match status" value="1"/>
</dbReference>
<proteinExistence type="predicted"/>
<dbReference type="PANTHER" id="PTHR19343:SF13">
    <property type="entry name" value="T CELL RECEPTOR ALPHA VARIABLE 21"/>
    <property type="match status" value="1"/>
</dbReference>
<evidence type="ECO:0000256" key="6">
    <source>
        <dbReference type="ARBA" id="ARBA00043266"/>
    </source>
</evidence>
<evidence type="ECO:0000256" key="3">
    <source>
        <dbReference type="ARBA" id="ARBA00023130"/>
    </source>
</evidence>
<accession>A0A974DU85</accession>
<sequence>MELEMRISAVVLTLLTGALGQYSVNQQSHQFVPEGDSFQINCSYTGTEYSIQWYRQTGNQPLQAIGVLLTNGHLRKNDFTLFLDNKERFTFLYLNISSMEDSAVYYCAVEAQWHIFIQAENNILMQGVNL</sequence>
<feature type="signal peptide" evidence="7">
    <location>
        <begin position="1"/>
        <end position="20"/>
    </location>
</feature>
<evidence type="ECO:0000256" key="7">
    <source>
        <dbReference type="SAM" id="SignalP"/>
    </source>
</evidence>
<dbReference type="EMBL" id="CM004467">
    <property type="protein sequence ID" value="OCT98048.1"/>
    <property type="molecule type" value="Genomic_DNA"/>
</dbReference>
<dbReference type="SUPFAM" id="SSF48726">
    <property type="entry name" value="Immunoglobulin"/>
    <property type="match status" value="1"/>
</dbReference>
<keyword evidence="4" id="KW-0675">Receptor</keyword>
<evidence type="ECO:0000259" key="8">
    <source>
        <dbReference type="PROSITE" id="PS50835"/>
    </source>
</evidence>
<keyword evidence="5" id="KW-0393">Immunoglobulin domain</keyword>
<dbReference type="AlphaFoldDB" id="A0A974DU85"/>
<evidence type="ECO:0000256" key="5">
    <source>
        <dbReference type="ARBA" id="ARBA00023319"/>
    </source>
</evidence>
<evidence type="ECO:0000256" key="2">
    <source>
        <dbReference type="ARBA" id="ARBA00022859"/>
    </source>
</evidence>
<dbReference type="PROSITE" id="PS50835">
    <property type="entry name" value="IG_LIKE"/>
    <property type="match status" value="1"/>
</dbReference>
<evidence type="ECO:0000256" key="1">
    <source>
        <dbReference type="ARBA" id="ARBA00022729"/>
    </source>
</evidence>
<dbReference type="Gene3D" id="2.60.40.10">
    <property type="entry name" value="Immunoglobulins"/>
    <property type="match status" value="1"/>
</dbReference>
<dbReference type="Proteomes" id="UP000694892">
    <property type="component" value="Chromosome 1S"/>
</dbReference>
<dbReference type="GO" id="GO:0002250">
    <property type="term" value="P:adaptive immune response"/>
    <property type="evidence" value="ECO:0007669"/>
    <property type="project" value="UniProtKB-KW"/>
</dbReference>
<evidence type="ECO:0000313" key="9">
    <source>
        <dbReference type="EMBL" id="OCT98048.1"/>
    </source>
</evidence>
<keyword evidence="6" id="KW-1279">T cell receptor</keyword>
<dbReference type="PANTHER" id="PTHR19343">
    <property type="entry name" value="T CELL RECEPTOR ALPHA VARIABLE 1-2"/>
    <property type="match status" value="1"/>
</dbReference>
<dbReference type="Pfam" id="PF07686">
    <property type="entry name" value="V-set"/>
    <property type="match status" value="1"/>
</dbReference>
<evidence type="ECO:0000256" key="4">
    <source>
        <dbReference type="ARBA" id="ARBA00023170"/>
    </source>
</evidence>
<feature type="domain" description="Ig-like" evidence="8">
    <location>
        <begin position="20"/>
        <end position="110"/>
    </location>
</feature>
<protein>
    <recommendedName>
        <fullName evidence="8">Ig-like domain-containing protein</fullName>
    </recommendedName>
</protein>
<dbReference type="InterPro" id="IPR003599">
    <property type="entry name" value="Ig_sub"/>
</dbReference>
<keyword evidence="1 7" id="KW-0732">Signal</keyword>
<dbReference type="InterPro" id="IPR013106">
    <property type="entry name" value="Ig_V-set"/>
</dbReference>
<keyword evidence="2" id="KW-0391">Immunity</keyword>
<reference evidence="10" key="1">
    <citation type="journal article" date="2016" name="Nature">
        <title>Genome evolution in the allotetraploid frog Xenopus laevis.</title>
        <authorList>
            <person name="Session A.M."/>
            <person name="Uno Y."/>
            <person name="Kwon T."/>
            <person name="Chapman J.A."/>
            <person name="Toyoda A."/>
            <person name="Takahashi S."/>
            <person name="Fukui A."/>
            <person name="Hikosaka A."/>
            <person name="Suzuki A."/>
            <person name="Kondo M."/>
            <person name="van Heeringen S.J."/>
            <person name="Quigley I."/>
            <person name="Heinz S."/>
            <person name="Ogino H."/>
            <person name="Ochi H."/>
            <person name="Hellsten U."/>
            <person name="Lyons J.B."/>
            <person name="Simakov O."/>
            <person name="Putnam N."/>
            <person name="Stites J."/>
            <person name="Kuroki Y."/>
            <person name="Tanaka T."/>
            <person name="Michiue T."/>
            <person name="Watanabe M."/>
            <person name="Bogdanovic O."/>
            <person name="Lister R."/>
            <person name="Georgiou G."/>
            <person name="Paranjpe S.S."/>
            <person name="van Kruijsbergen I."/>
            <person name="Shu S."/>
            <person name="Carlson J."/>
            <person name="Kinoshita T."/>
            <person name="Ohta Y."/>
            <person name="Mawaribuchi S."/>
            <person name="Jenkins J."/>
            <person name="Grimwood J."/>
            <person name="Schmutz J."/>
            <person name="Mitros T."/>
            <person name="Mozaffari S.V."/>
            <person name="Suzuki Y."/>
            <person name="Haramoto Y."/>
            <person name="Yamamoto T.S."/>
            <person name="Takagi C."/>
            <person name="Heald R."/>
            <person name="Miller K."/>
            <person name="Haudenschild C."/>
            <person name="Kitzman J."/>
            <person name="Nakayama T."/>
            <person name="Izutsu Y."/>
            <person name="Robert J."/>
            <person name="Fortriede J."/>
            <person name="Burns K."/>
            <person name="Lotay V."/>
            <person name="Karimi K."/>
            <person name="Yasuoka Y."/>
            <person name="Dichmann D.S."/>
            <person name="Flajnik M.F."/>
            <person name="Houston D.W."/>
            <person name="Shendure J."/>
            <person name="DuPasquier L."/>
            <person name="Vize P.D."/>
            <person name="Zorn A.M."/>
            <person name="Ito M."/>
            <person name="Marcotte E.M."/>
            <person name="Wallingford J.B."/>
            <person name="Ito Y."/>
            <person name="Asashima M."/>
            <person name="Ueno N."/>
            <person name="Matsuda Y."/>
            <person name="Veenstra G.J."/>
            <person name="Fujiyama A."/>
            <person name="Harland R.M."/>
            <person name="Taira M."/>
            <person name="Rokhsar D.S."/>
        </authorList>
    </citation>
    <scope>NUCLEOTIDE SEQUENCE [LARGE SCALE GENOMIC DNA]</scope>
    <source>
        <strain evidence="10">J</strain>
    </source>
</reference>
<dbReference type="GO" id="GO:0042605">
    <property type="term" value="F:peptide antigen binding"/>
    <property type="evidence" value="ECO:0007669"/>
    <property type="project" value="TreeGrafter"/>
</dbReference>